<gene>
    <name evidence="1" type="ORF">KP78_20400</name>
</gene>
<dbReference type="EMBL" id="JXRP01000017">
    <property type="protein sequence ID" value="KIL45691.1"/>
    <property type="molecule type" value="Genomic_DNA"/>
</dbReference>
<dbReference type="AlphaFoldDB" id="A0A0C2VMM3"/>
<evidence type="ECO:0000313" key="2">
    <source>
        <dbReference type="Proteomes" id="UP000031938"/>
    </source>
</evidence>
<accession>A0A0C2VMM3</accession>
<dbReference type="Proteomes" id="UP000031938">
    <property type="component" value="Unassembled WGS sequence"/>
</dbReference>
<proteinExistence type="predicted"/>
<evidence type="ECO:0000313" key="1">
    <source>
        <dbReference type="EMBL" id="KIL45691.1"/>
    </source>
</evidence>
<protein>
    <submittedName>
        <fullName evidence="1">Transposase, IS4 family</fullName>
    </submittedName>
</protein>
<dbReference type="PATRIC" id="fig|889306.3.peg.2057"/>
<reference evidence="1 2" key="1">
    <citation type="submission" date="2015-01" db="EMBL/GenBank/DDBJ databases">
        <title>Genome sequencing of Jeotgalibacillus soli.</title>
        <authorList>
            <person name="Goh K.M."/>
            <person name="Chan K.-G."/>
            <person name="Yaakop A.S."/>
            <person name="Ee R."/>
            <person name="Gan H.M."/>
            <person name="Chan C.S."/>
        </authorList>
    </citation>
    <scope>NUCLEOTIDE SEQUENCE [LARGE SCALE GENOMIC DNA]</scope>
    <source>
        <strain evidence="1 2">P9</strain>
    </source>
</reference>
<comment type="caution">
    <text evidence="1">The sequence shown here is derived from an EMBL/GenBank/DDBJ whole genome shotgun (WGS) entry which is preliminary data.</text>
</comment>
<keyword evidence="2" id="KW-1185">Reference proteome</keyword>
<organism evidence="1 2">
    <name type="scientific">Jeotgalibacillus soli</name>
    <dbReference type="NCBI Taxonomy" id="889306"/>
    <lineage>
        <taxon>Bacteria</taxon>
        <taxon>Bacillati</taxon>
        <taxon>Bacillota</taxon>
        <taxon>Bacilli</taxon>
        <taxon>Bacillales</taxon>
        <taxon>Caryophanaceae</taxon>
        <taxon>Jeotgalibacillus</taxon>
    </lineage>
</organism>
<sequence>MFVEKGVSYPEKAVMNTAKEHLCGQLEIMVDDKACIYVFDRMTDDGYFFLSRLRKMSSSFRSNYKYNPNG</sequence>
<name>A0A0C2VMM3_9BACL</name>